<dbReference type="Proteomes" id="UP001530315">
    <property type="component" value="Unassembled WGS sequence"/>
</dbReference>
<evidence type="ECO:0000256" key="1">
    <source>
        <dbReference type="SAM" id="Phobius"/>
    </source>
</evidence>
<evidence type="ECO:0000313" key="5">
    <source>
        <dbReference type="Proteomes" id="UP001530315"/>
    </source>
</evidence>
<evidence type="ECO:0000313" key="4">
    <source>
        <dbReference type="EMBL" id="KAL3786417.1"/>
    </source>
</evidence>
<accession>A0ABD3PEV5</accession>
<name>A0ABD3PEV5_9STRA</name>
<keyword evidence="1" id="KW-0812">Transmembrane</keyword>
<feature type="chain" id="PRO_5044796039" description="Peptidase M11 gametolysin domain-containing protein" evidence="2">
    <location>
        <begin position="20"/>
        <end position="546"/>
    </location>
</feature>
<comment type="caution">
    <text evidence="4">The sequence shown here is derived from an EMBL/GenBank/DDBJ whole genome shotgun (WGS) entry which is preliminary data.</text>
</comment>
<proteinExistence type="predicted"/>
<feature type="signal peptide" evidence="2">
    <location>
        <begin position="1"/>
        <end position="19"/>
    </location>
</feature>
<dbReference type="EMBL" id="JALLAZ020000831">
    <property type="protein sequence ID" value="KAL3786417.1"/>
    <property type="molecule type" value="Genomic_DNA"/>
</dbReference>
<evidence type="ECO:0000259" key="3">
    <source>
        <dbReference type="Pfam" id="PF05548"/>
    </source>
</evidence>
<reference evidence="4 5" key="1">
    <citation type="submission" date="2024-10" db="EMBL/GenBank/DDBJ databases">
        <title>Updated reference genomes for cyclostephanoid diatoms.</title>
        <authorList>
            <person name="Roberts W.R."/>
            <person name="Alverson A.J."/>
        </authorList>
    </citation>
    <scope>NUCLEOTIDE SEQUENCE [LARGE SCALE GENOMIC DNA]</scope>
    <source>
        <strain evidence="4 5">AJA276-08</strain>
    </source>
</reference>
<keyword evidence="2" id="KW-0732">Signal</keyword>
<dbReference type="AlphaFoldDB" id="A0ABD3PEV5"/>
<sequence>MKLRVFFFAFASVWHSVHGLEHESSFLRGGDVEAVMATDAEPAAPDGDGPFQGRDLRRQLATGATCVTTSVKIVMDMQNKTSKDLLSCDTANGKHYIVRGVPDSIIQVNKYGIINDVIELSMPEGAYLDEDTATLVIPNPGKLKFKEKIKKDGDRVKEGLLFDRSRRSLAVTGTRSALVVRVVASGVEPAKSEATLSNAVFGNGADGTVDPLTMKGHFETCSYGQLNIAQANDRDGRRAVTVTVSIAATPENLNVIANAVIAELNSQFGVTNPNSLSDLQLYFMPPGVMGAAFAYGTSSYYDNGWSDASVLMHEVGHNLGMSHSSENGEEYGDESCIMGGGFSEDGPLLCYNSAKSWQMGWYASRNHEYNVADGIWNGRLIGQVDYANGNDITSKVVLKLNTPSSTDYYVMFNRVMSGTTESMNQVMITRTDENDYWENSNLIAKLGSGESVSLPHFYLWESLELTVNGDSVGETHVEIGGQVDAIKASVEKVASAPVSNEDGALVEEVAASVAIPLAVLTPAASGVAINVAVGTLVVIITCTLML</sequence>
<protein>
    <recommendedName>
        <fullName evidence="3">Peptidase M11 gametolysin domain-containing protein</fullName>
    </recommendedName>
</protein>
<dbReference type="Pfam" id="PF05548">
    <property type="entry name" value="Peptidase_M11"/>
    <property type="match status" value="1"/>
</dbReference>
<gene>
    <name evidence="4" type="ORF">ACHAW5_002248</name>
</gene>
<dbReference type="InterPro" id="IPR024079">
    <property type="entry name" value="MetalloPept_cat_dom_sf"/>
</dbReference>
<feature type="domain" description="Peptidase M11 gametolysin" evidence="3">
    <location>
        <begin position="184"/>
        <end position="362"/>
    </location>
</feature>
<keyword evidence="1" id="KW-0472">Membrane</keyword>
<dbReference type="SUPFAM" id="SSF55486">
    <property type="entry name" value="Metalloproteases ('zincins'), catalytic domain"/>
    <property type="match status" value="1"/>
</dbReference>
<dbReference type="InterPro" id="IPR008752">
    <property type="entry name" value="Peptidase_M11"/>
</dbReference>
<keyword evidence="1" id="KW-1133">Transmembrane helix</keyword>
<evidence type="ECO:0000256" key="2">
    <source>
        <dbReference type="SAM" id="SignalP"/>
    </source>
</evidence>
<keyword evidence="5" id="KW-1185">Reference proteome</keyword>
<feature type="transmembrane region" description="Helical" evidence="1">
    <location>
        <begin position="523"/>
        <end position="545"/>
    </location>
</feature>
<dbReference type="Gene3D" id="3.40.390.10">
    <property type="entry name" value="Collagenase (Catalytic Domain)"/>
    <property type="match status" value="1"/>
</dbReference>
<organism evidence="4 5">
    <name type="scientific">Stephanodiscus triporus</name>
    <dbReference type="NCBI Taxonomy" id="2934178"/>
    <lineage>
        <taxon>Eukaryota</taxon>
        <taxon>Sar</taxon>
        <taxon>Stramenopiles</taxon>
        <taxon>Ochrophyta</taxon>
        <taxon>Bacillariophyta</taxon>
        <taxon>Coscinodiscophyceae</taxon>
        <taxon>Thalassiosirophycidae</taxon>
        <taxon>Stephanodiscales</taxon>
        <taxon>Stephanodiscaceae</taxon>
        <taxon>Stephanodiscus</taxon>
    </lineage>
</organism>